<evidence type="ECO:0000256" key="7">
    <source>
        <dbReference type="ARBA" id="ARBA00023065"/>
    </source>
</evidence>
<keyword evidence="6" id="KW-0915">Sodium</keyword>
<evidence type="ECO:0000256" key="1">
    <source>
        <dbReference type="ARBA" id="ARBA00004651"/>
    </source>
</evidence>
<evidence type="ECO:0000313" key="13">
    <source>
        <dbReference type="EMBL" id="GGR38326.1"/>
    </source>
</evidence>
<dbReference type="GO" id="GO:0015386">
    <property type="term" value="F:potassium:proton antiporter activity"/>
    <property type="evidence" value="ECO:0007669"/>
    <property type="project" value="TreeGrafter"/>
</dbReference>
<feature type="transmembrane region" description="Helical" evidence="11">
    <location>
        <begin position="80"/>
        <end position="105"/>
    </location>
</feature>
<keyword evidence="3" id="KW-1003">Cell membrane</keyword>
<evidence type="ECO:0000256" key="8">
    <source>
        <dbReference type="ARBA" id="ARBA00023136"/>
    </source>
</evidence>
<dbReference type="InterPro" id="IPR006153">
    <property type="entry name" value="Cation/H_exchanger_TM"/>
</dbReference>
<feature type="transmembrane region" description="Helical" evidence="11">
    <location>
        <begin position="29"/>
        <end position="48"/>
    </location>
</feature>
<dbReference type="Pfam" id="PF00999">
    <property type="entry name" value="Na_H_Exchanger"/>
    <property type="match status" value="1"/>
</dbReference>
<keyword evidence="2" id="KW-0813">Transport</keyword>
<dbReference type="PANTHER" id="PTHR10110:SF86">
    <property type="entry name" value="SODIUM_HYDROGEN EXCHANGER 7"/>
    <property type="match status" value="1"/>
</dbReference>
<keyword evidence="8 11" id="KW-0472">Membrane</keyword>
<reference evidence="13" key="1">
    <citation type="journal article" date="2014" name="Int. J. Syst. Evol. Microbiol.">
        <title>Complete genome sequence of Corynebacterium casei LMG S-19264T (=DSM 44701T), isolated from a smear-ripened cheese.</title>
        <authorList>
            <consortium name="US DOE Joint Genome Institute (JGI-PGF)"/>
            <person name="Walter F."/>
            <person name="Albersmeier A."/>
            <person name="Kalinowski J."/>
            <person name="Ruckert C."/>
        </authorList>
    </citation>
    <scope>NUCLEOTIDE SEQUENCE</scope>
    <source>
        <strain evidence="13">JCM 3346</strain>
    </source>
</reference>
<sequence>MDLLLAAVLALLAIAAATAFAPKLGVAAPLLLVLVGLGVGLLPIVPAFEVDPEWIIAGVLPPLLYSAAVSMPAMEFRRDFGAISGLSVVLVVVTSVLLGLLFAWLIPDLGIAAGIALGAIVSPTDAVATSIVKRLGVSPRVVAMLDGESLLNDASALVLLRSAIAGMAATVSLWSVAGSFVYSVVLAAVIGVVIGWVNLRVRARVMNPTVNTVISFTMPFLASIPAEHFGASGLVAAVVAGLVTGRGAAKFLSPQHRLSDAQNWRTVELVLEGAVFLIMGLELTAIVDDVETAHSGAWHAAGLAAIALAATILIRAAYVAPLFAGLARRAKRAEGIREFIRTKQQTNPGAAIPVHPKASPAQADRMRSMFRRRVADIDYYLDERLGWREGTVVVWAGMRGVVTLAAAQTLPSDTPNRSLLVFIAFLVAIGSLLIQGGTLPWLVRWVMPARDPEDGAAERRELRHVLQSAAMTELSGSEDPAIRAMAERMRAAWQLSNQEGVGEDSDEELAEVEGADASAGAAPPAESQPEPESQPGPEPGQRRLVDPERVRQLRLRMIRAQRDALLDARDEGRFSAASLSAALEDLDAEQISIELKAIE</sequence>
<dbReference type="EMBL" id="BMRJ01000008">
    <property type="protein sequence ID" value="GGR38326.1"/>
    <property type="molecule type" value="Genomic_DNA"/>
</dbReference>
<evidence type="ECO:0000256" key="10">
    <source>
        <dbReference type="SAM" id="MobiDB-lite"/>
    </source>
</evidence>
<feature type="domain" description="Cation/H+ exchanger transmembrane" evidence="12">
    <location>
        <begin position="12"/>
        <end position="445"/>
    </location>
</feature>
<feature type="transmembrane region" description="Helical" evidence="11">
    <location>
        <begin position="269"/>
        <end position="287"/>
    </location>
</feature>
<name>A0A918KWU0_AGRME</name>
<keyword evidence="4 11" id="KW-0812">Transmembrane</keyword>
<evidence type="ECO:0000256" key="4">
    <source>
        <dbReference type="ARBA" id="ARBA00022692"/>
    </source>
</evidence>
<feature type="transmembrane region" description="Helical" evidence="11">
    <location>
        <begin position="419"/>
        <end position="443"/>
    </location>
</feature>
<evidence type="ECO:0000256" key="9">
    <source>
        <dbReference type="ARBA" id="ARBA00023201"/>
    </source>
</evidence>
<keyword evidence="9" id="KW-0739">Sodium transport</keyword>
<keyword evidence="5 11" id="KW-1133">Transmembrane helix</keyword>
<dbReference type="InterPro" id="IPR018422">
    <property type="entry name" value="Cation/H_exchanger_CPA1"/>
</dbReference>
<dbReference type="GO" id="GO:0051453">
    <property type="term" value="P:regulation of intracellular pH"/>
    <property type="evidence" value="ECO:0007669"/>
    <property type="project" value="TreeGrafter"/>
</dbReference>
<feature type="region of interest" description="Disordered" evidence="10">
    <location>
        <begin position="495"/>
        <end position="546"/>
    </location>
</feature>
<dbReference type="RefSeq" id="WP_189086738.1">
    <property type="nucleotide sequence ID" value="NZ_BMRJ01000008.1"/>
</dbReference>
<feature type="compositionally biased region" description="Acidic residues" evidence="10">
    <location>
        <begin position="501"/>
        <end position="514"/>
    </location>
</feature>
<keyword evidence="7" id="KW-0406">Ion transport</keyword>
<dbReference type="GO" id="GO:0015385">
    <property type="term" value="F:sodium:proton antiporter activity"/>
    <property type="evidence" value="ECO:0007669"/>
    <property type="project" value="InterPro"/>
</dbReference>
<reference evidence="13" key="2">
    <citation type="submission" date="2020-09" db="EMBL/GenBank/DDBJ databases">
        <authorList>
            <person name="Sun Q."/>
            <person name="Ohkuma M."/>
        </authorList>
    </citation>
    <scope>NUCLEOTIDE SEQUENCE</scope>
    <source>
        <strain evidence="13">JCM 3346</strain>
    </source>
</reference>
<dbReference type="GO" id="GO:0005886">
    <property type="term" value="C:plasma membrane"/>
    <property type="evidence" value="ECO:0007669"/>
    <property type="project" value="UniProtKB-SubCell"/>
</dbReference>
<feature type="compositionally biased region" description="Low complexity" evidence="10">
    <location>
        <begin position="515"/>
        <end position="531"/>
    </location>
</feature>
<evidence type="ECO:0000313" key="14">
    <source>
        <dbReference type="Proteomes" id="UP000610303"/>
    </source>
</evidence>
<evidence type="ECO:0000256" key="6">
    <source>
        <dbReference type="ARBA" id="ARBA00023053"/>
    </source>
</evidence>
<evidence type="ECO:0000256" key="3">
    <source>
        <dbReference type="ARBA" id="ARBA00022475"/>
    </source>
</evidence>
<feature type="transmembrane region" description="Helical" evidence="11">
    <location>
        <begin position="180"/>
        <end position="199"/>
    </location>
</feature>
<dbReference type="Proteomes" id="UP000610303">
    <property type="component" value="Unassembled WGS sequence"/>
</dbReference>
<keyword evidence="14" id="KW-1185">Reference proteome</keyword>
<feature type="transmembrane region" description="Helical" evidence="11">
    <location>
        <begin position="230"/>
        <end position="249"/>
    </location>
</feature>
<evidence type="ECO:0000259" key="12">
    <source>
        <dbReference type="Pfam" id="PF00999"/>
    </source>
</evidence>
<gene>
    <name evidence="13" type="ORF">GCM10010196_35330</name>
</gene>
<dbReference type="Gene3D" id="6.10.140.1330">
    <property type="match status" value="1"/>
</dbReference>
<comment type="subcellular location">
    <subcellularLocation>
        <location evidence="1">Cell membrane</location>
        <topology evidence="1">Multi-pass membrane protein</topology>
    </subcellularLocation>
</comment>
<protein>
    <recommendedName>
        <fullName evidence="12">Cation/H+ exchanger transmembrane domain-containing protein</fullName>
    </recommendedName>
</protein>
<feature type="transmembrane region" description="Helical" evidence="11">
    <location>
        <begin position="299"/>
        <end position="327"/>
    </location>
</feature>
<organism evidence="13 14">
    <name type="scientific">Agromyces mediolanus</name>
    <name type="common">Corynebacterium mediolanum</name>
    <dbReference type="NCBI Taxonomy" id="41986"/>
    <lineage>
        <taxon>Bacteria</taxon>
        <taxon>Bacillati</taxon>
        <taxon>Actinomycetota</taxon>
        <taxon>Actinomycetes</taxon>
        <taxon>Micrococcales</taxon>
        <taxon>Microbacteriaceae</taxon>
        <taxon>Agromyces</taxon>
    </lineage>
</organism>
<evidence type="ECO:0000256" key="2">
    <source>
        <dbReference type="ARBA" id="ARBA00022448"/>
    </source>
</evidence>
<proteinExistence type="predicted"/>
<feature type="transmembrane region" description="Helical" evidence="11">
    <location>
        <begin position="111"/>
        <end position="132"/>
    </location>
</feature>
<evidence type="ECO:0000256" key="11">
    <source>
        <dbReference type="SAM" id="Phobius"/>
    </source>
</evidence>
<accession>A0A918KWU0</accession>
<dbReference type="GO" id="GO:0098719">
    <property type="term" value="P:sodium ion import across plasma membrane"/>
    <property type="evidence" value="ECO:0007669"/>
    <property type="project" value="TreeGrafter"/>
</dbReference>
<comment type="caution">
    <text evidence="13">The sequence shown here is derived from an EMBL/GenBank/DDBJ whole genome shotgun (WGS) entry which is preliminary data.</text>
</comment>
<dbReference type="PANTHER" id="PTHR10110">
    <property type="entry name" value="SODIUM/HYDROGEN EXCHANGER"/>
    <property type="match status" value="1"/>
</dbReference>
<evidence type="ECO:0000256" key="5">
    <source>
        <dbReference type="ARBA" id="ARBA00022989"/>
    </source>
</evidence>
<dbReference type="AlphaFoldDB" id="A0A918KWU0"/>